<dbReference type="CDD" id="cd14014">
    <property type="entry name" value="STKc_PknB_like"/>
    <property type="match status" value="1"/>
</dbReference>
<evidence type="ECO:0000256" key="9">
    <source>
        <dbReference type="SAM" id="MobiDB-lite"/>
    </source>
</evidence>
<dbReference type="Proteomes" id="UP000321617">
    <property type="component" value="Unassembled WGS sequence"/>
</dbReference>
<dbReference type="InterPro" id="IPR011009">
    <property type="entry name" value="Kinase-like_dom_sf"/>
</dbReference>
<dbReference type="InterPro" id="IPR008271">
    <property type="entry name" value="Ser/Thr_kinase_AS"/>
</dbReference>
<comment type="caution">
    <text evidence="12">The sequence shown here is derived from an EMBL/GenBank/DDBJ whole genome shotgun (WGS) entry which is preliminary data.</text>
</comment>
<evidence type="ECO:0000256" key="1">
    <source>
        <dbReference type="ARBA" id="ARBA00012513"/>
    </source>
</evidence>
<dbReference type="GO" id="GO:0004674">
    <property type="term" value="F:protein serine/threonine kinase activity"/>
    <property type="evidence" value="ECO:0007669"/>
    <property type="project" value="UniProtKB-KW"/>
</dbReference>
<feature type="transmembrane region" description="Helical" evidence="10">
    <location>
        <begin position="322"/>
        <end position="344"/>
    </location>
</feature>
<evidence type="ECO:0000313" key="13">
    <source>
        <dbReference type="Proteomes" id="UP000321617"/>
    </source>
</evidence>
<evidence type="ECO:0000256" key="5">
    <source>
        <dbReference type="ARBA" id="ARBA00022777"/>
    </source>
</evidence>
<dbReference type="SUPFAM" id="SSF56112">
    <property type="entry name" value="Protein kinase-like (PK-like)"/>
    <property type="match status" value="1"/>
</dbReference>
<dbReference type="RefSeq" id="WP_211354456.1">
    <property type="nucleotide sequence ID" value="NZ_BAABIJ010000002.1"/>
</dbReference>
<feature type="domain" description="Protein kinase" evidence="11">
    <location>
        <begin position="12"/>
        <end position="274"/>
    </location>
</feature>
<dbReference type="AlphaFoldDB" id="A0A562V0X1"/>
<evidence type="ECO:0000256" key="7">
    <source>
        <dbReference type="ARBA" id="ARBA00047899"/>
    </source>
</evidence>
<dbReference type="PANTHER" id="PTHR43289:SF6">
    <property type="entry name" value="SERINE_THREONINE-PROTEIN KINASE NEKL-3"/>
    <property type="match status" value="1"/>
</dbReference>
<protein>
    <recommendedName>
        <fullName evidence="1">non-specific serine/threonine protein kinase</fullName>
        <ecNumber evidence="1">2.7.11.1</ecNumber>
    </recommendedName>
</protein>
<keyword evidence="5 12" id="KW-0418">Kinase</keyword>
<keyword evidence="10" id="KW-0472">Membrane</keyword>
<comment type="catalytic activity">
    <reaction evidence="8">
        <text>L-seryl-[protein] + ATP = O-phospho-L-seryl-[protein] + ADP + H(+)</text>
        <dbReference type="Rhea" id="RHEA:17989"/>
        <dbReference type="Rhea" id="RHEA-COMP:9863"/>
        <dbReference type="Rhea" id="RHEA-COMP:11604"/>
        <dbReference type="ChEBI" id="CHEBI:15378"/>
        <dbReference type="ChEBI" id="CHEBI:29999"/>
        <dbReference type="ChEBI" id="CHEBI:30616"/>
        <dbReference type="ChEBI" id="CHEBI:83421"/>
        <dbReference type="ChEBI" id="CHEBI:456216"/>
        <dbReference type="EC" id="2.7.11.1"/>
    </reaction>
</comment>
<dbReference type="EMBL" id="VLLL01000006">
    <property type="protein sequence ID" value="TWJ11528.1"/>
    <property type="molecule type" value="Genomic_DNA"/>
</dbReference>
<keyword evidence="10" id="KW-1133">Transmembrane helix</keyword>
<comment type="catalytic activity">
    <reaction evidence="7">
        <text>L-threonyl-[protein] + ATP = O-phospho-L-threonyl-[protein] + ADP + H(+)</text>
        <dbReference type="Rhea" id="RHEA:46608"/>
        <dbReference type="Rhea" id="RHEA-COMP:11060"/>
        <dbReference type="Rhea" id="RHEA-COMP:11605"/>
        <dbReference type="ChEBI" id="CHEBI:15378"/>
        <dbReference type="ChEBI" id="CHEBI:30013"/>
        <dbReference type="ChEBI" id="CHEBI:30616"/>
        <dbReference type="ChEBI" id="CHEBI:61977"/>
        <dbReference type="ChEBI" id="CHEBI:456216"/>
        <dbReference type="EC" id="2.7.11.1"/>
    </reaction>
</comment>
<evidence type="ECO:0000256" key="3">
    <source>
        <dbReference type="ARBA" id="ARBA00022679"/>
    </source>
</evidence>
<keyword evidence="6" id="KW-0067">ATP-binding</keyword>
<evidence type="ECO:0000256" key="10">
    <source>
        <dbReference type="SAM" id="Phobius"/>
    </source>
</evidence>
<evidence type="ECO:0000256" key="2">
    <source>
        <dbReference type="ARBA" id="ARBA00022527"/>
    </source>
</evidence>
<dbReference type="Gene3D" id="1.10.510.10">
    <property type="entry name" value="Transferase(Phosphotransferase) domain 1"/>
    <property type="match status" value="1"/>
</dbReference>
<accession>A0A562V0X1</accession>
<evidence type="ECO:0000259" key="11">
    <source>
        <dbReference type="PROSITE" id="PS50011"/>
    </source>
</evidence>
<gene>
    <name evidence="12" type="ORF">LX16_2253</name>
</gene>
<dbReference type="FunFam" id="3.30.200.20:FF:000035">
    <property type="entry name" value="Serine/threonine protein kinase Stk1"/>
    <property type="match status" value="1"/>
</dbReference>
<dbReference type="GO" id="GO:0045717">
    <property type="term" value="P:negative regulation of fatty acid biosynthetic process"/>
    <property type="evidence" value="ECO:0007669"/>
    <property type="project" value="UniProtKB-ARBA"/>
</dbReference>
<dbReference type="FunFam" id="1.10.510.10:FF:000021">
    <property type="entry name" value="Serine/threonine protein kinase"/>
    <property type="match status" value="1"/>
</dbReference>
<sequence>MMTPGSKLGGRYRLDRRIATGGMGDVWRATDEVLGREVAAKVLLPSLLNEPGFVERFRGEARVVATLTHPNIVRVYDYGESPMPGGGQVAYLIMEFIDGEALTARLQRQGRLTAQEAMPIIAQAAEALDAAHQRGVIHRDVKPGNLLLSPQGNVMLTDFGIARSALTGGLTQAGSVLGTAAYISPEQASGQPITGQADVYSLGIVAYQCLAGRRPFDSDNPVELAMRHVNDAPPPLPDDVPEPARRFVAQALAKDTAQRFPTGEAMAAAAREVVGMAGPAVVSSPARGAAVPPPGVGLDDRTRVNQALDPHTPPPVAKRNRLMLVVAGAALGLVVLAGGVWAIVDGGGAEAGDGGSDNTTQSADAEEETLLIDVGEYVNEDPQQVQAALQELGFTDVEIDGNGRFVADITPNGEQLPGTPIVIETSMTRVNPGDSQDPSAPDGSPSCTPGTIGCIPR</sequence>
<dbReference type="Gene3D" id="3.30.200.20">
    <property type="entry name" value="Phosphorylase Kinase, domain 1"/>
    <property type="match status" value="1"/>
</dbReference>
<dbReference type="PROSITE" id="PS50011">
    <property type="entry name" value="PROTEIN_KINASE_DOM"/>
    <property type="match status" value="1"/>
</dbReference>
<dbReference type="PANTHER" id="PTHR43289">
    <property type="entry name" value="MITOGEN-ACTIVATED PROTEIN KINASE KINASE KINASE 20-RELATED"/>
    <property type="match status" value="1"/>
</dbReference>
<keyword evidence="3" id="KW-0808">Transferase</keyword>
<keyword evidence="4" id="KW-0547">Nucleotide-binding</keyword>
<feature type="compositionally biased region" description="Polar residues" evidence="9">
    <location>
        <begin position="428"/>
        <end position="438"/>
    </location>
</feature>
<organism evidence="12 13">
    <name type="scientific">Stackebrandtia albiflava</name>
    <dbReference type="NCBI Taxonomy" id="406432"/>
    <lineage>
        <taxon>Bacteria</taxon>
        <taxon>Bacillati</taxon>
        <taxon>Actinomycetota</taxon>
        <taxon>Actinomycetes</taxon>
        <taxon>Glycomycetales</taxon>
        <taxon>Glycomycetaceae</taxon>
        <taxon>Stackebrandtia</taxon>
    </lineage>
</organism>
<dbReference type="EC" id="2.7.11.1" evidence="1"/>
<keyword evidence="2" id="KW-0723">Serine/threonine-protein kinase</keyword>
<dbReference type="InterPro" id="IPR000719">
    <property type="entry name" value="Prot_kinase_dom"/>
</dbReference>
<dbReference type="PROSITE" id="PS00108">
    <property type="entry name" value="PROTEIN_KINASE_ST"/>
    <property type="match status" value="1"/>
</dbReference>
<feature type="region of interest" description="Disordered" evidence="9">
    <location>
        <begin position="428"/>
        <end position="457"/>
    </location>
</feature>
<keyword evidence="13" id="KW-1185">Reference proteome</keyword>
<evidence type="ECO:0000256" key="4">
    <source>
        <dbReference type="ARBA" id="ARBA00022741"/>
    </source>
</evidence>
<evidence type="ECO:0000256" key="8">
    <source>
        <dbReference type="ARBA" id="ARBA00048679"/>
    </source>
</evidence>
<name>A0A562V0X1_9ACTN</name>
<proteinExistence type="predicted"/>
<dbReference type="SMART" id="SM00220">
    <property type="entry name" value="S_TKc"/>
    <property type="match status" value="1"/>
</dbReference>
<evidence type="ECO:0000256" key="6">
    <source>
        <dbReference type="ARBA" id="ARBA00022840"/>
    </source>
</evidence>
<reference evidence="12 13" key="1">
    <citation type="journal article" date="2013" name="Stand. Genomic Sci.">
        <title>Genomic Encyclopedia of Type Strains, Phase I: The one thousand microbial genomes (KMG-I) project.</title>
        <authorList>
            <person name="Kyrpides N.C."/>
            <person name="Woyke T."/>
            <person name="Eisen J.A."/>
            <person name="Garrity G."/>
            <person name="Lilburn T.G."/>
            <person name="Beck B.J."/>
            <person name="Whitman W.B."/>
            <person name="Hugenholtz P."/>
            <person name="Klenk H.P."/>
        </authorList>
    </citation>
    <scope>NUCLEOTIDE SEQUENCE [LARGE SCALE GENOMIC DNA]</scope>
    <source>
        <strain evidence="12 13">DSM 45044</strain>
    </source>
</reference>
<dbReference type="Pfam" id="PF00069">
    <property type="entry name" value="Pkinase"/>
    <property type="match status" value="1"/>
</dbReference>
<dbReference type="GO" id="GO:0005524">
    <property type="term" value="F:ATP binding"/>
    <property type="evidence" value="ECO:0007669"/>
    <property type="project" value="UniProtKB-KW"/>
</dbReference>
<keyword evidence="10" id="KW-0812">Transmembrane</keyword>
<evidence type="ECO:0000313" key="12">
    <source>
        <dbReference type="EMBL" id="TWJ11528.1"/>
    </source>
</evidence>